<gene>
    <name evidence="4" type="primary">LOC121223192</name>
</gene>
<dbReference type="Pfam" id="PF13456">
    <property type="entry name" value="RVT_3"/>
    <property type="match status" value="1"/>
</dbReference>
<feature type="domain" description="RNase H type-1" evidence="1">
    <location>
        <begin position="284"/>
        <end position="403"/>
    </location>
</feature>
<proteinExistence type="predicted"/>
<dbReference type="InterPro" id="IPR026960">
    <property type="entry name" value="RVT-Znf"/>
</dbReference>
<evidence type="ECO:0000259" key="1">
    <source>
        <dbReference type="Pfam" id="PF13456"/>
    </source>
</evidence>
<protein>
    <recommendedName>
        <fullName evidence="5">RNase H type-1 domain-containing protein</fullName>
    </recommendedName>
</protein>
<dbReference type="InterPro" id="IPR052929">
    <property type="entry name" value="RNase_H-like_EbsB-rel"/>
</dbReference>
<accession>A0ABM3AZN3</accession>
<dbReference type="PANTHER" id="PTHR47074:SF61">
    <property type="entry name" value="RNASE H TYPE-1 DOMAIN-CONTAINING PROTEIN"/>
    <property type="match status" value="1"/>
</dbReference>
<dbReference type="InterPro" id="IPR002156">
    <property type="entry name" value="RNaseH_domain"/>
</dbReference>
<dbReference type="Proteomes" id="UP000818029">
    <property type="component" value="Chromosome D11"/>
</dbReference>
<evidence type="ECO:0000313" key="3">
    <source>
        <dbReference type="Proteomes" id="UP000818029"/>
    </source>
</evidence>
<evidence type="ECO:0000259" key="2">
    <source>
        <dbReference type="Pfam" id="PF13966"/>
    </source>
</evidence>
<name>A0ABM3AZN3_GOSHI</name>
<dbReference type="PANTHER" id="PTHR47074">
    <property type="entry name" value="BNAC02G40300D PROTEIN"/>
    <property type="match status" value="1"/>
</dbReference>
<reference evidence="4" key="2">
    <citation type="submission" date="2025-08" db="UniProtKB">
        <authorList>
            <consortium name="RefSeq"/>
        </authorList>
    </citation>
    <scope>IDENTIFICATION</scope>
</reference>
<sequence>MEEHLGCEGLASLGGELACGYGLLCSSVGRCLDSRPAKVPFATPRGLLTDVLGSIVANMVLCIPLAWEAHDDLLVWGEEGSGVYSVRSGYRLLQASDSTITTDSYRLVYKKLWKLQLLGKMKSTAWCIFDYYILNHYNLYNQHLQPSVLCPRCLVLPETTEHIFRDCPSVAGPTVFRQIVCALWYIWHARNQLVHPNAIVQVQDIVLVVSKPTVFRQIVCALWYIWHARNQHVHPNAIVQVQDIVRKVICYLRKLDVVQERLPGRLIGVERWRPPEGTMLKVIFDAAFSTSSMLSCTGIVIRDNLGRVLGSHLVLTAHVPMAFATEALTCSHVVRLAVDLSLHKVIFEGDSLSVIRRACFPLHNVSAIEASIWDVKAMVSSFHHCLFAHIPREGNTIVHLLATTRLCSGGSSFLSGVIPSFASLTVEWDRRDIDLNENDD</sequence>
<evidence type="ECO:0008006" key="5">
    <source>
        <dbReference type="Google" id="ProtNLM"/>
    </source>
</evidence>
<dbReference type="InterPro" id="IPR044730">
    <property type="entry name" value="RNase_H-like_dom_plant"/>
</dbReference>
<evidence type="ECO:0000313" key="4">
    <source>
        <dbReference type="RefSeq" id="XP_040960244.1"/>
    </source>
</evidence>
<organism evidence="3 4">
    <name type="scientific">Gossypium hirsutum</name>
    <name type="common">Upland cotton</name>
    <name type="synonym">Gossypium mexicanum</name>
    <dbReference type="NCBI Taxonomy" id="3635"/>
    <lineage>
        <taxon>Eukaryota</taxon>
        <taxon>Viridiplantae</taxon>
        <taxon>Streptophyta</taxon>
        <taxon>Embryophyta</taxon>
        <taxon>Tracheophyta</taxon>
        <taxon>Spermatophyta</taxon>
        <taxon>Magnoliopsida</taxon>
        <taxon>eudicotyledons</taxon>
        <taxon>Gunneridae</taxon>
        <taxon>Pentapetalae</taxon>
        <taxon>rosids</taxon>
        <taxon>malvids</taxon>
        <taxon>Malvales</taxon>
        <taxon>Malvaceae</taxon>
        <taxon>Malvoideae</taxon>
        <taxon>Gossypium</taxon>
    </lineage>
</organism>
<dbReference type="GeneID" id="121223192"/>
<keyword evidence="3" id="KW-1185">Reference proteome</keyword>
<reference evidence="3" key="1">
    <citation type="journal article" date="2020" name="Nat. Genet.">
        <title>Genomic diversifications of five Gossypium allopolyploid species and their impact on cotton improvement.</title>
        <authorList>
            <person name="Chen Z.J."/>
            <person name="Sreedasyam A."/>
            <person name="Ando A."/>
            <person name="Song Q."/>
            <person name="De Santiago L.M."/>
            <person name="Hulse-Kemp A.M."/>
            <person name="Ding M."/>
            <person name="Ye W."/>
            <person name="Kirkbride R.C."/>
            <person name="Jenkins J."/>
            <person name="Plott C."/>
            <person name="Lovell J."/>
            <person name="Lin Y.M."/>
            <person name="Vaughn R."/>
            <person name="Liu B."/>
            <person name="Simpson S."/>
            <person name="Scheffler B.E."/>
            <person name="Wen L."/>
            <person name="Saski C.A."/>
            <person name="Grover C.E."/>
            <person name="Hu G."/>
            <person name="Conover J.L."/>
            <person name="Carlson J.W."/>
            <person name="Shu S."/>
            <person name="Boston L.B."/>
            <person name="Williams M."/>
            <person name="Peterson D.G."/>
            <person name="McGee K."/>
            <person name="Jones D.C."/>
            <person name="Wendel J.F."/>
            <person name="Stelly D.M."/>
            <person name="Grimwood J."/>
            <person name="Schmutz J."/>
        </authorList>
    </citation>
    <scope>NUCLEOTIDE SEQUENCE [LARGE SCALE GENOMIC DNA]</scope>
    <source>
        <strain evidence="3">cv. TM-1</strain>
    </source>
</reference>
<dbReference type="CDD" id="cd06222">
    <property type="entry name" value="RNase_H_like"/>
    <property type="match status" value="1"/>
</dbReference>
<feature type="domain" description="Reverse transcriptase zinc-binding" evidence="2">
    <location>
        <begin position="84"/>
        <end position="169"/>
    </location>
</feature>
<dbReference type="RefSeq" id="XP_040960244.1">
    <property type="nucleotide sequence ID" value="XM_041104310.1"/>
</dbReference>
<dbReference type="InterPro" id="IPR036397">
    <property type="entry name" value="RNaseH_sf"/>
</dbReference>
<dbReference type="Pfam" id="PF13966">
    <property type="entry name" value="zf-RVT"/>
    <property type="match status" value="1"/>
</dbReference>
<dbReference type="Gene3D" id="3.30.420.10">
    <property type="entry name" value="Ribonuclease H-like superfamily/Ribonuclease H"/>
    <property type="match status" value="1"/>
</dbReference>